<gene>
    <name evidence="6" type="ORF">NA57DRAFT_76250</name>
</gene>
<evidence type="ECO:0000256" key="4">
    <source>
        <dbReference type="PROSITE-ProRule" id="PRU00134"/>
    </source>
</evidence>
<dbReference type="OrthoDB" id="432970at2759"/>
<accession>A0A9P4IDU8</accession>
<organism evidence="6 7">
    <name type="scientific">Rhizodiscina lignyota</name>
    <dbReference type="NCBI Taxonomy" id="1504668"/>
    <lineage>
        <taxon>Eukaryota</taxon>
        <taxon>Fungi</taxon>
        <taxon>Dikarya</taxon>
        <taxon>Ascomycota</taxon>
        <taxon>Pezizomycotina</taxon>
        <taxon>Dothideomycetes</taxon>
        <taxon>Pleosporomycetidae</taxon>
        <taxon>Aulographales</taxon>
        <taxon>Rhizodiscinaceae</taxon>
        <taxon>Rhizodiscina</taxon>
    </lineage>
</organism>
<evidence type="ECO:0000313" key="7">
    <source>
        <dbReference type="Proteomes" id="UP000799772"/>
    </source>
</evidence>
<comment type="caution">
    <text evidence="6">The sequence shown here is derived from an EMBL/GenBank/DDBJ whole genome shotgun (WGS) entry which is preliminary data.</text>
</comment>
<evidence type="ECO:0000256" key="2">
    <source>
        <dbReference type="ARBA" id="ARBA00022771"/>
    </source>
</evidence>
<evidence type="ECO:0000259" key="5">
    <source>
        <dbReference type="PROSITE" id="PS50865"/>
    </source>
</evidence>
<dbReference type="SUPFAM" id="SSF144232">
    <property type="entry name" value="HIT/MYND zinc finger-like"/>
    <property type="match status" value="1"/>
</dbReference>
<dbReference type="EMBL" id="ML978126">
    <property type="protein sequence ID" value="KAF2099014.1"/>
    <property type="molecule type" value="Genomic_DNA"/>
</dbReference>
<reference evidence="6" key="1">
    <citation type="journal article" date="2020" name="Stud. Mycol.">
        <title>101 Dothideomycetes genomes: a test case for predicting lifestyles and emergence of pathogens.</title>
        <authorList>
            <person name="Haridas S."/>
            <person name="Albert R."/>
            <person name="Binder M."/>
            <person name="Bloem J."/>
            <person name="Labutti K."/>
            <person name="Salamov A."/>
            <person name="Andreopoulos B."/>
            <person name="Baker S."/>
            <person name="Barry K."/>
            <person name="Bills G."/>
            <person name="Bluhm B."/>
            <person name="Cannon C."/>
            <person name="Castanera R."/>
            <person name="Culley D."/>
            <person name="Daum C."/>
            <person name="Ezra D."/>
            <person name="Gonzalez J."/>
            <person name="Henrissat B."/>
            <person name="Kuo A."/>
            <person name="Liang C."/>
            <person name="Lipzen A."/>
            <person name="Lutzoni F."/>
            <person name="Magnuson J."/>
            <person name="Mondo S."/>
            <person name="Nolan M."/>
            <person name="Ohm R."/>
            <person name="Pangilinan J."/>
            <person name="Park H.-J."/>
            <person name="Ramirez L."/>
            <person name="Alfaro M."/>
            <person name="Sun H."/>
            <person name="Tritt A."/>
            <person name="Yoshinaga Y."/>
            <person name="Zwiers L.-H."/>
            <person name="Turgeon B."/>
            <person name="Goodwin S."/>
            <person name="Spatafora J."/>
            <person name="Crous P."/>
            <person name="Grigoriev I."/>
        </authorList>
    </citation>
    <scope>NUCLEOTIDE SEQUENCE</scope>
    <source>
        <strain evidence="6">CBS 133067</strain>
    </source>
</reference>
<dbReference type="PROSITE" id="PS50865">
    <property type="entry name" value="ZF_MYND_2"/>
    <property type="match status" value="1"/>
</dbReference>
<proteinExistence type="predicted"/>
<dbReference type="Gene3D" id="6.10.140.2220">
    <property type="match status" value="1"/>
</dbReference>
<protein>
    <recommendedName>
        <fullName evidence="5">MYND-type domain-containing protein</fullName>
    </recommendedName>
</protein>
<dbReference type="GO" id="GO:0008270">
    <property type="term" value="F:zinc ion binding"/>
    <property type="evidence" value="ECO:0007669"/>
    <property type="project" value="UniProtKB-KW"/>
</dbReference>
<keyword evidence="3" id="KW-0862">Zinc</keyword>
<keyword evidence="2 4" id="KW-0863">Zinc-finger</keyword>
<evidence type="ECO:0000313" key="6">
    <source>
        <dbReference type="EMBL" id="KAF2099014.1"/>
    </source>
</evidence>
<dbReference type="AlphaFoldDB" id="A0A9P4IDU8"/>
<sequence>MDGLPPGDRICKTCEKKESKMLKRRNPKSFICCPDCGIALYCSPGCRDLDWPLHATFCDWPNVEFHLKLIQDGIWLRSLGTDGHPHQWIYALLLDSYRYRIKDEMSYFGKVDHDSIYGGGIPKIGFEKFLIAAEKNIKLPFWWTEEMRKKCIKFGAHSGLYLEITDDWKFRKELPTLLLILAEKILGSPAGEQPEGN</sequence>
<name>A0A9P4IDU8_9PEZI</name>
<dbReference type="Proteomes" id="UP000799772">
    <property type="component" value="Unassembled WGS sequence"/>
</dbReference>
<dbReference type="Pfam" id="PF01753">
    <property type="entry name" value="zf-MYND"/>
    <property type="match status" value="1"/>
</dbReference>
<dbReference type="InterPro" id="IPR002893">
    <property type="entry name" value="Znf_MYND"/>
</dbReference>
<feature type="domain" description="MYND-type" evidence="5">
    <location>
        <begin position="11"/>
        <end position="58"/>
    </location>
</feature>
<keyword evidence="1" id="KW-0479">Metal-binding</keyword>
<evidence type="ECO:0000256" key="3">
    <source>
        <dbReference type="ARBA" id="ARBA00022833"/>
    </source>
</evidence>
<keyword evidence="7" id="KW-1185">Reference proteome</keyword>
<evidence type="ECO:0000256" key="1">
    <source>
        <dbReference type="ARBA" id="ARBA00022723"/>
    </source>
</evidence>